<dbReference type="STRING" id="1802281.A3A44_00570"/>
<evidence type="ECO:0000256" key="1">
    <source>
        <dbReference type="ARBA" id="ARBA00004651"/>
    </source>
</evidence>
<dbReference type="GO" id="GO:0005886">
    <property type="term" value="C:plasma membrane"/>
    <property type="evidence" value="ECO:0007669"/>
    <property type="project" value="UniProtKB-SubCell"/>
</dbReference>
<comment type="caution">
    <text evidence="7">The sequence shown here is derived from an EMBL/GenBank/DDBJ whole genome shotgun (WGS) entry which is preliminary data.</text>
</comment>
<feature type="transmembrane region" description="Helical" evidence="6">
    <location>
        <begin position="346"/>
        <end position="370"/>
    </location>
</feature>
<feature type="transmembrane region" description="Helical" evidence="6">
    <location>
        <begin position="224"/>
        <end position="244"/>
    </location>
</feature>
<evidence type="ECO:0000256" key="6">
    <source>
        <dbReference type="SAM" id="Phobius"/>
    </source>
</evidence>
<keyword evidence="2" id="KW-1003">Cell membrane</keyword>
<dbReference type="InterPro" id="IPR050833">
    <property type="entry name" value="Poly_Biosynth_Transport"/>
</dbReference>
<dbReference type="Proteomes" id="UP000178977">
    <property type="component" value="Unassembled WGS sequence"/>
</dbReference>
<organism evidence="7 8">
    <name type="scientific">Candidatus Sungbacteria bacterium RIFCSPLOWO2_01_FULL_60_25</name>
    <dbReference type="NCBI Taxonomy" id="1802281"/>
    <lineage>
        <taxon>Bacteria</taxon>
        <taxon>Candidatus Sungiibacteriota</taxon>
    </lineage>
</organism>
<evidence type="ECO:0000256" key="3">
    <source>
        <dbReference type="ARBA" id="ARBA00022692"/>
    </source>
</evidence>
<evidence type="ECO:0000256" key="5">
    <source>
        <dbReference type="ARBA" id="ARBA00023136"/>
    </source>
</evidence>
<evidence type="ECO:0008006" key="9">
    <source>
        <dbReference type="Google" id="ProtNLM"/>
    </source>
</evidence>
<accession>A0A1G2LBR4</accession>
<evidence type="ECO:0000256" key="4">
    <source>
        <dbReference type="ARBA" id="ARBA00022989"/>
    </source>
</evidence>
<feature type="transmembrane region" description="Helical" evidence="6">
    <location>
        <begin position="259"/>
        <end position="279"/>
    </location>
</feature>
<feature type="transmembrane region" description="Helical" evidence="6">
    <location>
        <begin position="59"/>
        <end position="80"/>
    </location>
</feature>
<evidence type="ECO:0000313" key="8">
    <source>
        <dbReference type="Proteomes" id="UP000178977"/>
    </source>
</evidence>
<comment type="subcellular location">
    <subcellularLocation>
        <location evidence="1">Cell membrane</location>
        <topology evidence="1">Multi-pass membrane protein</topology>
    </subcellularLocation>
</comment>
<evidence type="ECO:0000313" key="7">
    <source>
        <dbReference type="EMBL" id="OHA09038.1"/>
    </source>
</evidence>
<sequence>MEHLRGKGKAFRPETFQKPSARARGWGGISPTEDMVPTIAHHEKPTFSQLLIWGTVRGYFWSGIGQALSAANSFVVIAALSVYEFGLYQLVLSVIAITDSLLSGLFDDVLSNEVARSFAEGRRDHAKRLFLEYASFKIALGIAAFLALFAGAQLIAVHYDKDIATLIRIASMFFIVNAISEVVSIFFRTTISYRAMGAGAVQEFVRLALLLTFWARHALTLKELFIISIVTAGVSFLYVGWSFSREYRLAFGHVPMKRAWLMVGVVRQYGGWILMRYGISKVFKQIDPILVRIFLSTEAVGITSAATTGFTYMQQVFPLRSVTTLLPRIIGDEARFGSAYRRGIKYLFWIGCAAVIASAVAVPVGIIVLLPKYQSAIPLFLLILVNIPLYGIYKFQKSSLIVLREQKILTMRLLTEGVATAAILAALLPIIGIYALAMDIFLSYSWRVYFNTSMLARRYPHLRLFPRKLFSYEAEDKEFFIQAFRELFRPRAWFRPVRAGDA</sequence>
<feature type="transmembrane region" description="Helical" evidence="6">
    <location>
        <begin position="166"/>
        <end position="187"/>
    </location>
</feature>
<keyword evidence="4 6" id="KW-1133">Transmembrane helix</keyword>
<dbReference type="AlphaFoldDB" id="A0A1G2LBR4"/>
<feature type="transmembrane region" description="Helical" evidence="6">
    <location>
        <begin position="376"/>
        <end position="393"/>
    </location>
</feature>
<reference evidence="7 8" key="1">
    <citation type="journal article" date="2016" name="Nat. Commun.">
        <title>Thousands of microbial genomes shed light on interconnected biogeochemical processes in an aquifer system.</title>
        <authorList>
            <person name="Anantharaman K."/>
            <person name="Brown C.T."/>
            <person name="Hug L.A."/>
            <person name="Sharon I."/>
            <person name="Castelle C.J."/>
            <person name="Probst A.J."/>
            <person name="Thomas B.C."/>
            <person name="Singh A."/>
            <person name="Wilkins M.J."/>
            <person name="Karaoz U."/>
            <person name="Brodie E.L."/>
            <person name="Williams K.H."/>
            <person name="Hubbard S.S."/>
            <person name="Banfield J.F."/>
        </authorList>
    </citation>
    <scope>NUCLEOTIDE SEQUENCE [LARGE SCALE GENOMIC DNA]</scope>
</reference>
<keyword evidence="5 6" id="KW-0472">Membrane</keyword>
<protein>
    <recommendedName>
        <fullName evidence="9">Polysaccharide biosynthesis protein C-terminal domain-containing protein</fullName>
    </recommendedName>
</protein>
<dbReference type="PANTHER" id="PTHR30250">
    <property type="entry name" value="PST FAMILY PREDICTED COLANIC ACID TRANSPORTER"/>
    <property type="match status" value="1"/>
</dbReference>
<feature type="transmembrane region" description="Helical" evidence="6">
    <location>
        <begin position="413"/>
        <end position="437"/>
    </location>
</feature>
<dbReference type="EMBL" id="MHQT01000031">
    <property type="protein sequence ID" value="OHA09038.1"/>
    <property type="molecule type" value="Genomic_DNA"/>
</dbReference>
<feature type="transmembrane region" description="Helical" evidence="6">
    <location>
        <begin position="138"/>
        <end position="159"/>
    </location>
</feature>
<keyword evidence="3 6" id="KW-0812">Transmembrane</keyword>
<proteinExistence type="predicted"/>
<dbReference type="PANTHER" id="PTHR30250:SF26">
    <property type="entry name" value="PSMA PROTEIN"/>
    <property type="match status" value="1"/>
</dbReference>
<name>A0A1G2LBR4_9BACT</name>
<gene>
    <name evidence="7" type="ORF">A3A44_00570</name>
</gene>
<feature type="transmembrane region" description="Helical" evidence="6">
    <location>
        <begin position="87"/>
        <end position="106"/>
    </location>
</feature>
<evidence type="ECO:0000256" key="2">
    <source>
        <dbReference type="ARBA" id="ARBA00022475"/>
    </source>
</evidence>